<organism evidence="3 4">
    <name type="scientific">Prorocentrum cordatum</name>
    <dbReference type="NCBI Taxonomy" id="2364126"/>
    <lineage>
        <taxon>Eukaryota</taxon>
        <taxon>Sar</taxon>
        <taxon>Alveolata</taxon>
        <taxon>Dinophyceae</taxon>
        <taxon>Prorocentrales</taxon>
        <taxon>Prorocentraceae</taxon>
        <taxon>Prorocentrum</taxon>
    </lineage>
</organism>
<sequence>PRGRRAPSAAAAGRPGGKAAAPCAMAGGLDSDDEEKADLVARIKQLQRESDEGKQQWWSFCDTEGFNNRRDPLRHTTDFLRKFFEARRDGRITATVSVAPPNEIDPEMHKIWVGRVKQVQRSSPESKARWEKYCDAYGGGVRDPQRHDSAYLQRFFEDPAGQQVAAAVAAPAMQAWPGMAGFPGMAPGMAAPGLPGQGMAGYPQMAGFPQMPGMPGMPGMMGFPQMPGYPMMPGMMPWGMMGGAFPAPADVSSHPGAAAPGAVVDAPPALEDAGGSRSRSIPKAKTKTKAKSRSRSRRRRKVKHKQQSSSDSSS</sequence>
<dbReference type="Proteomes" id="UP001189429">
    <property type="component" value="Unassembled WGS sequence"/>
</dbReference>
<reference evidence="3" key="1">
    <citation type="submission" date="2023-10" db="EMBL/GenBank/DDBJ databases">
        <authorList>
            <person name="Chen Y."/>
            <person name="Shah S."/>
            <person name="Dougan E. K."/>
            <person name="Thang M."/>
            <person name="Chan C."/>
        </authorList>
    </citation>
    <scope>NUCLEOTIDE SEQUENCE [LARGE SCALE GENOMIC DNA]</scope>
</reference>
<evidence type="ECO:0000256" key="1">
    <source>
        <dbReference type="SAM" id="Coils"/>
    </source>
</evidence>
<keyword evidence="4" id="KW-1185">Reference proteome</keyword>
<keyword evidence="1" id="KW-0175">Coiled coil</keyword>
<accession>A0ABN9U581</accession>
<feature type="region of interest" description="Disordered" evidence="2">
    <location>
        <begin position="253"/>
        <end position="314"/>
    </location>
</feature>
<feature type="region of interest" description="Disordered" evidence="2">
    <location>
        <begin position="1"/>
        <end position="21"/>
    </location>
</feature>
<gene>
    <name evidence="3" type="ORF">PCOR1329_LOCUS45326</name>
</gene>
<feature type="compositionally biased region" description="Low complexity" evidence="2">
    <location>
        <begin position="255"/>
        <end position="269"/>
    </location>
</feature>
<protein>
    <submittedName>
        <fullName evidence="3">Uncharacterized protein</fullName>
    </submittedName>
</protein>
<proteinExistence type="predicted"/>
<comment type="caution">
    <text evidence="3">The sequence shown here is derived from an EMBL/GenBank/DDBJ whole genome shotgun (WGS) entry which is preliminary data.</text>
</comment>
<feature type="non-terminal residue" evidence="3">
    <location>
        <position position="1"/>
    </location>
</feature>
<dbReference type="EMBL" id="CAUYUJ010015449">
    <property type="protein sequence ID" value="CAK0854057.1"/>
    <property type="molecule type" value="Genomic_DNA"/>
</dbReference>
<name>A0ABN9U581_9DINO</name>
<evidence type="ECO:0000313" key="3">
    <source>
        <dbReference type="EMBL" id="CAK0854057.1"/>
    </source>
</evidence>
<feature type="coiled-coil region" evidence="1">
    <location>
        <begin position="29"/>
        <end position="56"/>
    </location>
</feature>
<feature type="compositionally biased region" description="Basic residues" evidence="2">
    <location>
        <begin position="280"/>
        <end position="306"/>
    </location>
</feature>
<evidence type="ECO:0000256" key="2">
    <source>
        <dbReference type="SAM" id="MobiDB-lite"/>
    </source>
</evidence>
<evidence type="ECO:0000313" key="4">
    <source>
        <dbReference type="Proteomes" id="UP001189429"/>
    </source>
</evidence>